<dbReference type="InterPro" id="IPR001645">
    <property type="entry name" value="Folylpolyglutamate_synth"/>
</dbReference>
<dbReference type="Gene3D" id="3.90.190.20">
    <property type="entry name" value="Mur ligase, C-terminal domain"/>
    <property type="match status" value="1"/>
</dbReference>
<organism evidence="25 26">
    <name type="scientific">Leeuwenhoekiella nanhaiensis</name>
    <dbReference type="NCBI Taxonomy" id="1655491"/>
    <lineage>
        <taxon>Bacteria</taxon>
        <taxon>Pseudomonadati</taxon>
        <taxon>Bacteroidota</taxon>
        <taxon>Flavobacteriia</taxon>
        <taxon>Flavobacteriales</taxon>
        <taxon>Flavobacteriaceae</taxon>
        <taxon>Leeuwenhoekiella</taxon>
    </lineage>
</organism>
<comment type="cofactor">
    <cofactor evidence="1">
        <name>Mg(2+)</name>
        <dbReference type="ChEBI" id="CHEBI:18420"/>
    </cofactor>
</comment>
<dbReference type="NCBIfam" id="TIGR01499">
    <property type="entry name" value="folC"/>
    <property type="match status" value="1"/>
</dbReference>
<proteinExistence type="inferred from homology"/>
<evidence type="ECO:0000256" key="15">
    <source>
        <dbReference type="ARBA" id="ARBA00030048"/>
    </source>
</evidence>
<feature type="domain" description="Mur ligase central" evidence="24">
    <location>
        <begin position="51"/>
        <end position="216"/>
    </location>
</feature>
<evidence type="ECO:0000256" key="4">
    <source>
        <dbReference type="ARBA" id="ARBA00005150"/>
    </source>
</evidence>
<dbReference type="PIRSF" id="PIRSF001563">
    <property type="entry name" value="Folylpolyglu_synth"/>
    <property type="match status" value="1"/>
</dbReference>
<keyword evidence="12 22" id="KW-0067">ATP-binding</keyword>
<keyword evidence="9 22" id="KW-0436">Ligase</keyword>
<evidence type="ECO:0000256" key="17">
    <source>
        <dbReference type="ARBA" id="ARBA00032510"/>
    </source>
</evidence>
<reference evidence="25 26" key="1">
    <citation type="submission" date="2017-08" db="EMBL/GenBank/DDBJ databases">
        <title>The whole genome shortgun sequences of strain Leeuwenhoekiella nanhaiensis G18 from the South China Sea.</title>
        <authorList>
            <person name="Liu Q."/>
        </authorList>
    </citation>
    <scope>NUCLEOTIDE SEQUENCE [LARGE SCALE GENOMIC DNA]</scope>
    <source>
        <strain evidence="25 26">G18</strain>
    </source>
</reference>
<comment type="pathway">
    <text evidence="3">Cofactor biosynthesis; tetrahydrofolate biosynthesis; 7,8-dihydrofolate from 2-amino-4-hydroxy-6-hydroxymethyl-7,8-dihydropteridine diphosphate and 4-aminobenzoate: step 2/2.</text>
</comment>
<keyword evidence="10" id="KW-0479">Metal-binding</keyword>
<evidence type="ECO:0000256" key="5">
    <source>
        <dbReference type="ARBA" id="ARBA00008276"/>
    </source>
</evidence>
<evidence type="ECO:0000256" key="14">
    <source>
        <dbReference type="ARBA" id="ARBA00022909"/>
    </source>
</evidence>
<evidence type="ECO:0000256" key="10">
    <source>
        <dbReference type="ARBA" id="ARBA00022723"/>
    </source>
</evidence>
<evidence type="ECO:0000256" key="19">
    <source>
        <dbReference type="ARBA" id="ARBA00047808"/>
    </source>
</evidence>
<evidence type="ECO:0000256" key="21">
    <source>
        <dbReference type="ARBA" id="ARBA00049161"/>
    </source>
</evidence>
<dbReference type="GO" id="GO:0004326">
    <property type="term" value="F:tetrahydrofolylpolyglutamate synthase activity"/>
    <property type="evidence" value="ECO:0007669"/>
    <property type="project" value="UniProtKB-EC"/>
</dbReference>
<dbReference type="SUPFAM" id="SSF53244">
    <property type="entry name" value="MurD-like peptide ligases, peptide-binding domain"/>
    <property type="match status" value="1"/>
</dbReference>
<dbReference type="InterPro" id="IPR036615">
    <property type="entry name" value="Mur_ligase_C_dom_sf"/>
</dbReference>
<keyword evidence="26" id="KW-1185">Reference proteome</keyword>
<feature type="domain" description="Mur ligase C-terminal" evidence="23">
    <location>
        <begin position="281"/>
        <end position="399"/>
    </location>
</feature>
<dbReference type="EC" id="6.3.2.12" evidence="6"/>
<dbReference type="GO" id="GO:0008841">
    <property type="term" value="F:dihydrofolate synthase activity"/>
    <property type="evidence" value="ECO:0007669"/>
    <property type="project" value="UniProtKB-EC"/>
</dbReference>
<comment type="caution">
    <text evidence="25">The sequence shown here is derived from an EMBL/GenBank/DDBJ whole genome shotgun (WGS) entry which is preliminary data.</text>
</comment>
<dbReference type="EMBL" id="NQXA01000001">
    <property type="protein sequence ID" value="PHQ31220.1"/>
    <property type="molecule type" value="Genomic_DNA"/>
</dbReference>
<protein>
    <recommendedName>
        <fullName evidence="8">Dihydrofolate synthase/folylpolyglutamate synthase</fullName>
        <ecNumber evidence="6">6.3.2.12</ecNumber>
        <ecNumber evidence="7">6.3.2.17</ecNumber>
    </recommendedName>
    <alternativeName>
        <fullName evidence="17">Folylpoly-gamma-glutamate synthetase-dihydrofolate synthetase</fullName>
    </alternativeName>
    <alternativeName>
        <fullName evidence="15">Folylpolyglutamate synthetase</fullName>
    </alternativeName>
    <alternativeName>
        <fullName evidence="16">Tetrahydrofolylpolyglutamate synthase</fullName>
    </alternativeName>
</protein>
<evidence type="ECO:0000256" key="22">
    <source>
        <dbReference type="PIRNR" id="PIRNR001563"/>
    </source>
</evidence>
<comment type="function">
    <text evidence="2">Functions in two distinct reactions of the de novo folate biosynthetic pathway. Catalyzes the addition of a glutamate residue to dihydropteroate (7,8-dihydropteroate or H2Pte) to form dihydrofolate (7,8-dihydrofolate monoglutamate or H2Pte-Glu). Also catalyzes successive additions of L-glutamate to tetrahydrofolate or 10-formyltetrahydrofolate or 5,10-methylenetetrahydrofolate, leading to folylpolyglutamate derivatives.</text>
</comment>
<dbReference type="PROSITE" id="PS01012">
    <property type="entry name" value="FOLYLPOLYGLU_SYNT_2"/>
    <property type="match status" value="1"/>
</dbReference>
<keyword evidence="11 22" id="KW-0547">Nucleotide-binding</keyword>
<evidence type="ECO:0000313" key="25">
    <source>
        <dbReference type="EMBL" id="PHQ31220.1"/>
    </source>
</evidence>
<dbReference type="PROSITE" id="PS01011">
    <property type="entry name" value="FOLYLPOLYGLU_SYNT_1"/>
    <property type="match status" value="1"/>
</dbReference>
<dbReference type="EC" id="6.3.2.17" evidence="7"/>
<evidence type="ECO:0000256" key="1">
    <source>
        <dbReference type="ARBA" id="ARBA00001946"/>
    </source>
</evidence>
<evidence type="ECO:0000256" key="20">
    <source>
        <dbReference type="ARBA" id="ARBA00049035"/>
    </source>
</evidence>
<comment type="similarity">
    <text evidence="5 22">Belongs to the folylpolyglutamate synthase family.</text>
</comment>
<evidence type="ECO:0000256" key="11">
    <source>
        <dbReference type="ARBA" id="ARBA00022741"/>
    </source>
</evidence>
<dbReference type="PANTHER" id="PTHR11136:SF0">
    <property type="entry name" value="DIHYDROFOLATE SYNTHETASE-RELATED"/>
    <property type="match status" value="1"/>
</dbReference>
<evidence type="ECO:0000256" key="16">
    <source>
        <dbReference type="ARBA" id="ARBA00030592"/>
    </source>
</evidence>
<evidence type="ECO:0000256" key="6">
    <source>
        <dbReference type="ARBA" id="ARBA00013023"/>
    </source>
</evidence>
<dbReference type="RefSeq" id="WP_099644760.1">
    <property type="nucleotide sequence ID" value="NZ_KZ319287.1"/>
</dbReference>
<dbReference type="GO" id="GO:0046656">
    <property type="term" value="P:folic acid biosynthetic process"/>
    <property type="evidence" value="ECO:0007669"/>
    <property type="project" value="UniProtKB-KW"/>
</dbReference>
<comment type="pathway">
    <text evidence="4">Cofactor biosynthesis; tetrahydrofolylpolyglutamate biosynthesis.</text>
</comment>
<comment type="catalytic activity">
    <reaction evidence="18">
        <text>(6S)-5,6,7,8-tetrahydrofolyl-(gamma-L-Glu)(n) + L-glutamate + ATP = (6S)-5,6,7,8-tetrahydrofolyl-(gamma-L-Glu)(n+1) + ADP + phosphate + H(+)</text>
        <dbReference type="Rhea" id="RHEA:10580"/>
        <dbReference type="Rhea" id="RHEA-COMP:14738"/>
        <dbReference type="Rhea" id="RHEA-COMP:14740"/>
        <dbReference type="ChEBI" id="CHEBI:15378"/>
        <dbReference type="ChEBI" id="CHEBI:29985"/>
        <dbReference type="ChEBI" id="CHEBI:30616"/>
        <dbReference type="ChEBI" id="CHEBI:43474"/>
        <dbReference type="ChEBI" id="CHEBI:141005"/>
        <dbReference type="ChEBI" id="CHEBI:456216"/>
        <dbReference type="EC" id="6.3.2.17"/>
    </reaction>
</comment>
<accession>A0A2G1VX82</accession>
<dbReference type="SUPFAM" id="SSF53623">
    <property type="entry name" value="MurD-like peptide ligases, catalytic domain"/>
    <property type="match status" value="1"/>
</dbReference>
<dbReference type="InterPro" id="IPR004101">
    <property type="entry name" value="Mur_ligase_C"/>
</dbReference>
<comment type="catalytic activity">
    <reaction evidence="19">
        <text>10-formyltetrahydrofolyl-(gamma-L-Glu)(n) + L-glutamate + ATP = 10-formyltetrahydrofolyl-(gamma-L-Glu)(n+1) + ADP + phosphate + H(+)</text>
        <dbReference type="Rhea" id="RHEA:51904"/>
        <dbReference type="Rhea" id="RHEA-COMP:13088"/>
        <dbReference type="Rhea" id="RHEA-COMP:14300"/>
        <dbReference type="ChEBI" id="CHEBI:15378"/>
        <dbReference type="ChEBI" id="CHEBI:29985"/>
        <dbReference type="ChEBI" id="CHEBI:30616"/>
        <dbReference type="ChEBI" id="CHEBI:43474"/>
        <dbReference type="ChEBI" id="CHEBI:134413"/>
        <dbReference type="ChEBI" id="CHEBI:456216"/>
        <dbReference type="EC" id="6.3.2.17"/>
    </reaction>
</comment>
<dbReference type="GO" id="GO:0046872">
    <property type="term" value="F:metal ion binding"/>
    <property type="evidence" value="ECO:0007669"/>
    <property type="project" value="UniProtKB-KW"/>
</dbReference>
<evidence type="ECO:0000256" key="8">
    <source>
        <dbReference type="ARBA" id="ARBA00019357"/>
    </source>
</evidence>
<evidence type="ECO:0000256" key="12">
    <source>
        <dbReference type="ARBA" id="ARBA00022840"/>
    </source>
</evidence>
<dbReference type="Gene3D" id="3.40.1190.10">
    <property type="entry name" value="Mur-like, catalytic domain"/>
    <property type="match status" value="1"/>
</dbReference>
<evidence type="ECO:0000259" key="24">
    <source>
        <dbReference type="Pfam" id="PF08245"/>
    </source>
</evidence>
<comment type="catalytic activity">
    <reaction evidence="21">
        <text>7,8-dihydropteroate + L-glutamate + ATP = 7,8-dihydrofolate + ADP + phosphate + H(+)</text>
        <dbReference type="Rhea" id="RHEA:23584"/>
        <dbReference type="ChEBI" id="CHEBI:15378"/>
        <dbReference type="ChEBI" id="CHEBI:17839"/>
        <dbReference type="ChEBI" id="CHEBI:29985"/>
        <dbReference type="ChEBI" id="CHEBI:30616"/>
        <dbReference type="ChEBI" id="CHEBI:43474"/>
        <dbReference type="ChEBI" id="CHEBI:57451"/>
        <dbReference type="ChEBI" id="CHEBI:456216"/>
        <dbReference type="EC" id="6.3.2.12"/>
    </reaction>
</comment>
<keyword evidence="14" id="KW-0289">Folate biosynthesis</keyword>
<dbReference type="GO" id="GO:0005524">
    <property type="term" value="F:ATP binding"/>
    <property type="evidence" value="ECO:0007669"/>
    <property type="project" value="UniProtKB-KW"/>
</dbReference>
<dbReference type="GO" id="GO:0005737">
    <property type="term" value="C:cytoplasm"/>
    <property type="evidence" value="ECO:0007669"/>
    <property type="project" value="TreeGrafter"/>
</dbReference>
<dbReference type="InterPro" id="IPR036565">
    <property type="entry name" value="Mur-like_cat_sf"/>
</dbReference>
<comment type="catalytic activity">
    <reaction evidence="20">
        <text>(6R)-5,10-methylenetetrahydrofolyl-(gamma-L-Glu)(n) + L-glutamate + ATP = (6R)-5,10-methylenetetrahydrofolyl-(gamma-L-Glu)(n+1) + ADP + phosphate + H(+)</text>
        <dbReference type="Rhea" id="RHEA:51912"/>
        <dbReference type="Rhea" id="RHEA-COMP:13257"/>
        <dbReference type="Rhea" id="RHEA-COMP:13258"/>
        <dbReference type="ChEBI" id="CHEBI:15378"/>
        <dbReference type="ChEBI" id="CHEBI:29985"/>
        <dbReference type="ChEBI" id="CHEBI:30616"/>
        <dbReference type="ChEBI" id="CHEBI:43474"/>
        <dbReference type="ChEBI" id="CHEBI:136572"/>
        <dbReference type="ChEBI" id="CHEBI:456216"/>
        <dbReference type="EC" id="6.3.2.17"/>
    </reaction>
</comment>
<evidence type="ECO:0000256" key="3">
    <source>
        <dbReference type="ARBA" id="ARBA00004799"/>
    </source>
</evidence>
<dbReference type="FunFam" id="3.40.1190.10:FF:000011">
    <property type="entry name" value="Folylpolyglutamate synthase/dihydrofolate synthase"/>
    <property type="match status" value="1"/>
</dbReference>
<evidence type="ECO:0000256" key="2">
    <source>
        <dbReference type="ARBA" id="ARBA00002714"/>
    </source>
</evidence>
<name>A0A2G1VX82_9FLAO</name>
<evidence type="ECO:0000256" key="9">
    <source>
        <dbReference type="ARBA" id="ARBA00022598"/>
    </source>
</evidence>
<gene>
    <name evidence="25" type="ORF">CJ305_03090</name>
</gene>
<dbReference type="Pfam" id="PF02875">
    <property type="entry name" value="Mur_ligase_C"/>
    <property type="match status" value="1"/>
</dbReference>
<keyword evidence="13" id="KW-0460">Magnesium</keyword>
<dbReference type="Proteomes" id="UP000229433">
    <property type="component" value="Unassembled WGS sequence"/>
</dbReference>
<sequence>MTYEQTVQWMFNRLPMYQRQGASAFRKDLVNTKLLDEHLGHPHTAYQTIHVAGTNGKGSTSHMLASVLQEAGYKVGLYTSPHLKDFRERIRINGELCTKEYVVSFIEAHKAFLEQRQLSFFELTVGMAFQYFKEQRVDVAVIEVGMGGRLDSTNIITPILSVITNIGMDHTAFLGNTLAEIAGEKAGVIKPQIPVVIGERQEETTVVFEQKATQEQAPLFFASDETFPVLESELKGSYQVHNIKTVQKSVEVLRLFTDLEIGEQHLIDGVARVVTNTGLMGRWQVLQASGPRIICDTGHNTEGLKQVFAQLGQEEFEQLHIVLGVVSDKDLGSVLPLFPDEAEYYFSKPDVPRGLDAAVLQNQAAQFGLSGKKYETISEALEAAKRASTAEDLIFIGGSTFVVAEIV</sequence>
<dbReference type="PANTHER" id="PTHR11136">
    <property type="entry name" value="FOLYLPOLYGLUTAMATE SYNTHASE-RELATED"/>
    <property type="match status" value="1"/>
</dbReference>
<dbReference type="InterPro" id="IPR018109">
    <property type="entry name" value="Folylpolyglutamate_synth_CS"/>
</dbReference>
<dbReference type="Pfam" id="PF08245">
    <property type="entry name" value="Mur_ligase_M"/>
    <property type="match status" value="1"/>
</dbReference>
<evidence type="ECO:0000313" key="26">
    <source>
        <dbReference type="Proteomes" id="UP000229433"/>
    </source>
</evidence>
<evidence type="ECO:0000256" key="13">
    <source>
        <dbReference type="ARBA" id="ARBA00022842"/>
    </source>
</evidence>
<dbReference type="OrthoDB" id="9809356at2"/>
<evidence type="ECO:0000256" key="7">
    <source>
        <dbReference type="ARBA" id="ARBA00013025"/>
    </source>
</evidence>
<dbReference type="InterPro" id="IPR013221">
    <property type="entry name" value="Mur_ligase_cen"/>
</dbReference>
<evidence type="ECO:0000259" key="23">
    <source>
        <dbReference type="Pfam" id="PF02875"/>
    </source>
</evidence>
<dbReference type="AlphaFoldDB" id="A0A2G1VX82"/>
<evidence type="ECO:0000256" key="18">
    <source>
        <dbReference type="ARBA" id="ARBA00047493"/>
    </source>
</evidence>